<feature type="transmembrane region" description="Helical" evidence="1">
    <location>
        <begin position="212"/>
        <end position="227"/>
    </location>
</feature>
<evidence type="ECO:0000256" key="1">
    <source>
        <dbReference type="SAM" id="Phobius"/>
    </source>
</evidence>
<feature type="transmembrane region" description="Helical" evidence="1">
    <location>
        <begin position="95"/>
        <end position="111"/>
    </location>
</feature>
<feature type="transmembrane region" description="Helical" evidence="1">
    <location>
        <begin position="160"/>
        <end position="183"/>
    </location>
</feature>
<proteinExistence type="predicted"/>
<feature type="transmembrane region" description="Helical" evidence="1">
    <location>
        <begin position="190"/>
        <end position="206"/>
    </location>
</feature>
<dbReference type="Proteomes" id="UP000249645">
    <property type="component" value="Unassembled WGS sequence"/>
</dbReference>
<keyword evidence="1" id="KW-0472">Membrane</keyword>
<comment type="caution">
    <text evidence="2">The sequence shown here is derived from an EMBL/GenBank/DDBJ whole genome shotgun (WGS) entry which is preliminary data.</text>
</comment>
<keyword evidence="1" id="KW-0812">Transmembrane</keyword>
<dbReference type="AlphaFoldDB" id="A0A2W5ESU7"/>
<feature type="transmembrane region" description="Helical" evidence="1">
    <location>
        <begin position="321"/>
        <end position="342"/>
    </location>
</feature>
<gene>
    <name evidence="2" type="ORF">DI598_14245</name>
</gene>
<feature type="transmembrane region" description="Helical" evidence="1">
    <location>
        <begin position="65"/>
        <end position="83"/>
    </location>
</feature>
<feature type="transmembrane region" description="Helical" evidence="1">
    <location>
        <begin position="123"/>
        <end position="140"/>
    </location>
</feature>
<keyword evidence="1" id="KW-1133">Transmembrane helix</keyword>
<evidence type="ECO:0008006" key="4">
    <source>
        <dbReference type="Google" id="ProtNLM"/>
    </source>
</evidence>
<name>A0A2W5ESU7_9SPHI</name>
<feature type="transmembrane region" description="Helical" evidence="1">
    <location>
        <begin position="374"/>
        <end position="391"/>
    </location>
</feature>
<evidence type="ECO:0000313" key="2">
    <source>
        <dbReference type="EMBL" id="PZP44637.1"/>
    </source>
</evidence>
<feature type="transmembrane region" description="Helical" evidence="1">
    <location>
        <begin position="239"/>
        <end position="257"/>
    </location>
</feature>
<feature type="transmembrane region" description="Helical" evidence="1">
    <location>
        <begin position="12"/>
        <end position="29"/>
    </location>
</feature>
<feature type="transmembrane region" description="Helical" evidence="1">
    <location>
        <begin position="35"/>
        <end position="53"/>
    </location>
</feature>
<sequence>MKLGKKNIDNFDCIAIGLILHTIGEIFFISSKPICYTFCALGIIFPLIGFLMSSKDREIVGVPRIILFSYTCWNIITVLRPILAGDFDKQSFSPITPYMVLSFFVPLFATLKYNRQVVFKKILNYNMFCGIIGFLLAMVFSKELLLSNMVDMSYEEYQEYVDLVNIPATFLLISSTSILFNSFLSKKLKFIAWSSFVLGFIVMSIGARRSGLVNYLILIVFQIIVYFKRKDIKFKSLKLVAILGILFLATFYIANNLETLFPLLRSRVDEDSRSGVEDYFYASFNGKTSDWIFGRGLTGTYFCPFFADVNRNIIETGYLNIILKGGLLSLFFYLYLLGYAFFNGLFRSKNVFIKGLSLYILLHIIILIPFGIPFYSYEFFILWVAVVCCFSKSLRILSDKEVNNILVIRKIR</sequence>
<reference evidence="2 3" key="1">
    <citation type="submission" date="2017-11" db="EMBL/GenBank/DDBJ databases">
        <title>Infants hospitalized years apart are colonized by the same room-sourced microbial strains.</title>
        <authorList>
            <person name="Brooks B."/>
            <person name="Olm M.R."/>
            <person name="Firek B.A."/>
            <person name="Baker R."/>
            <person name="Thomas B.C."/>
            <person name="Morowitz M.J."/>
            <person name="Banfield J.F."/>
        </authorList>
    </citation>
    <scope>NUCLEOTIDE SEQUENCE [LARGE SCALE GENOMIC DNA]</scope>
    <source>
        <strain evidence="2">S2_009_000_R2_76</strain>
    </source>
</reference>
<dbReference type="EMBL" id="QFOI01000304">
    <property type="protein sequence ID" value="PZP44637.1"/>
    <property type="molecule type" value="Genomic_DNA"/>
</dbReference>
<protein>
    <recommendedName>
        <fullName evidence="4">O-antigen polymerase</fullName>
    </recommendedName>
</protein>
<feature type="transmembrane region" description="Helical" evidence="1">
    <location>
        <begin position="351"/>
        <end position="368"/>
    </location>
</feature>
<organism evidence="2 3">
    <name type="scientific">Pseudopedobacter saltans</name>
    <dbReference type="NCBI Taxonomy" id="151895"/>
    <lineage>
        <taxon>Bacteria</taxon>
        <taxon>Pseudomonadati</taxon>
        <taxon>Bacteroidota</taxon>
        <taxon>Sphingobacteriia</taxon>
        <taxon>Sphingobacteriales</taxon>
        <taxon>Sphingobacteriaceae</taxon>
        <taxon>Pseudopedobacter</taxon>
    </lineage>
</organism>
<accession>A0A2W5ESU7</accession>
<evidence type="ECO:0000313" key="3">
    <source>
        <dbReference type="Proteomes" id="UP000249645"/>
    </source>
</evidence>